<dbReference type="InterPro" id="IPR001881">
    <property type="entry name" value="EGF-like_Ca-bd_dom"/>
</dbReference>
<dbReference type="PANTHER" id="PTHR46513:SF44">
    <property type="entry name" value="LDL RECEPTOR RELATED PROTEIN 4"/>
    <property type="match status" value="1"/>
</dbReference>
<keyword evidence="10" id="KW-1133">Transmembrane helix</keyword>
<dbReference type="SMART" id="SM00135">
    <property type="entry name" value="LY"/>
    <property type="match status" value="17"/>
</dbReference>
<dbReference type="Pfam" id="PF14670">
    <property type="entry name" value="FXa_inhibition"/>
    <property type="match status" value="3"/>
</dbReference>
<proteinExistence type="predicted"/>
<feature type="repeat" description="LDL-receptor class B" evidence="8">
    <location>
        <begin position="645"/>
        <end position="686"/>
    </location>
</feature>
<dbReference type="SUPFAM" id="SSF63825">
    <property type="entry name" value="YWTD domain"/>
    <property type="match status" value="4"/>
</dbReference>
<evidence type="ECO:0000256" key="6">
    <source>
        <dbReference type="ARBA" id="ARBA00023157"/>
    </source>
</evidence>
<keyword evidence="2" id="KW-1003">Cell membrane</keyword>
<keyword evidence="3" id="KW-0245">EGF-like domain</keyword>
<feature type="domain" description="EGF-like" evidence="12">
    <location>
        <begin position="733"/>
        <end position="770"/>
    </location>
</feature>
<feature type="repeat" description="LDL-receptor class B" evidence="8">
    <location>
        <begin position="515"/>
        <end position="557"/>
    </location>
</feature>
<evidence type="ECO:0000256" key="4">
    <source>
        <dbReference type="ARBA" id="ARBA00022729"/>
    </source>
</evidence>
<evidence type="ECO:0000256" key="10">
    <source>
        <dbReference type="SAM" id="Phobius"/>
    </source>
</evidence>
<evidence type="ECO:0000256" key="3">
    <source>
        <dbReference type="ARBA" id="ARBA00022536"/>
    </source>
</evidence>
<sequence length="1245" mass="139857">MDGSNRKSIVTESVFWPNGLTLDYTVNRIYWADAKHHVIESATFEGADRKKVITKGLPHPFAITLFEDAIYWTDWHTKSIATANKETGMGYKVVHSGLHFPMDIHSFHSQRQPNFTDHCGNDNGGCSHLCLPNRRSYQCVCPLGLQLQRDKRTCFTEPEKLLIFARKKDIRLRSLSEDLSVRNIDMVIPLDDVQSAVALAYDADSNQIYWSDVEGHRISRSYLNGSHQEIVVDTNLASPTGLSVDWVTKKLYWTDSGTNRIEAANLNGTLRTLLIWEALGKPRDIAVDPVAGYLYWSDWGSIPRIEKAGMDGSKRRSIVSSKLQWPNGLAIDRENGKLFWVDGGTKQIEFANLDGSGRKSLQIADTKLLHPFGLAVYEKKIYWSDWETNSIHTADKATGGNSTILRDGVTGLMDVRVFHRDHPVVASMCLIKNGGCSHLCLLAPAPKGYSCACPTGIKLLEDGKTCAPGPFTSLIFAHRVDIRQISLDVPYRVDTVLPLPPMKSARSVDVDAVTGDIYWSDTLEDVIMKASAKGENLESVVTDGLDNADGLAIDSSGRKLYWTDAGRNSIEVSELDGSNRKVLIWSELENPRAITLHYELGLMYWSDWGKRARIEHANMDGTDRRTLISEKLEWPNGLAVDHAAGRLYWNDGKRKIIESSDLQGQNRRMLVKDLPHPYGLVILGNYLYWTDWKTESIHKANKNNGNDSEVVLKGREGLMDIRLVQVKKVKENACGSENGGCSHLCLKRPKGFSCACPTGLSIRNDNKTCNSLPSTYLLFAAKTKLIRISMDTPERWDVGLQIPEVHQAVAIDFHMEKELIFFSDAHLSLIRSVSMTNLTEVRKVVSVNLTMPDGLAVDWLADNIYWTDTGRKMLEVARVDGTCRKAIVTRGLIEPRAIAVYPKRAYLYWTDWGDAPKIERSLLDGSQRKVIVKADLGFPNGLALDYGAKKLYWADALRERIEVSDLHGRFRVQLISKATNPFGLAQYEEHIYWTDWYKKSVERADKTTGRNRTSVRTNLDVTEIRAVSGSKQEGWSPCRVSNGFCTHLCLYRHKDYVCACPDVPDGRKCYKDPTTWVPLRHDEEDDEPSVGAAEEGTKSDLDKIHGDPNTESDDSAGPVADSFSRQLLLITMTVLCVLIIVVAILTFLALLFQRKRNKQKKYLYTEGKNVLTFSNPNYTTSNSNERGGSDKKPFLWKKLKYDRSQDRVFGVQDDKVEDISLIDARQPSVPLTPPENADSLHTKGG</sequence>
<gene>
    <name evidence="13" type="ORF">PYX00_010764</name>
</gene>
<feature type="domain" description="EGF-like calcium-binding" evidence="11">
    <location>
        <begin position="117"/>
        <end position="155"/>
    </location>
</feature>
<evidence type="ECO:0000256" key="9">
    <source>
        <dbReference type="SAM" id="MobiDB-lite"/>
    </source>
</evidence>
<evidence type="ECO:0000256" key="5">
    <source>
        <dbReference type="ARBA" id="ARBA00022737"/>
    </source>
</evidence>
<dbReference type="EMBL" id="JARGDH010000005">
    <property type="protein sequence ID" value="KAL0269017.1"/>
    <property type="molecule type" value="Genomic_DNA"/>
</dbReference>
<dbReference type="InterPro" id="IPR000033">
    <property type="entry name" value="LDLR_classB_rpt"/>
</dbReference>
<keyword evidence="10" id="KW-0472">Membrane</keyword>
<dbReference type="SMART" id="SM00181">
    <property type="entry name" value="EGF"/>
    <property type="match status" value="4"/>
</dbReference>
<dbReference type="Gene3D" id="2.120.10.30">
    <property type="entry name" value="TolB, C-terminal domain"/>
    <property type="match status" value="4"/>
</dbReference>
<dbReference type="FunFam" id="2.120.10.30:FF:000241">
    <property type="entry name" value="Low-density lipoprotein receptor-related protein 6"/>
    <property type="match status" value="1"/>
</dbReference>
<feature type="repeat" description="LDL-receptor class B" evidence="8">
    <location>
        <begin position="336"/>
        <end position="380"/>
    </location>
</feature>
<feature type="repeat" description="LDL-receptor class B" evidence="8">
    <location>
        <begin position="949"/>
        <end position="990"/>
    </location>
</feature>
<feature type="domain" description="EGF-like" evidence="12">
    <location>
        <begin position="1037"/>
        <end position="1070"/>
    </location>
</feature>
<evidence type="ECO:0000256" key="8">
    <source>
        <dbReference type="PROSITE-ProRule" id="PRU00461"/>
    </source>
</evidence>
<feature type="repeat" description="LDL-receptor class B" evidence="8">
    <location>
        <begin position="292"/>
        <end position="335"/>
    </location>
</feature>
<evidence type="ECO:0000259" key="12">
    <source>
        <dbReference type="SMART" id="SM00181"/>
    </source>
</evidence>
<dbReference type="Pfam" id="PF00058">
    <property type="entry name" value="Ldl_recept_b"/>
    <property type="match status" value="11"/>
</dbReference>
<feature type="compositionally biased region" description="Basic and acidic residues" evidence="9">
    <location>
        <begin position="1095"/>
        <end position="1108"/>
    </location>
</feature>
<evidence type="ECO:0000256" key="2">
    <source>
        <dbReference type="ARBA" id="ARBA00022475"/>
    </source>
</evidence>
<feature type="transmembrane region" description="Helical" evidence="10">
    <location>
        <begin position="1127"/>
        <end position="1152"/>
    </location>
</feature>
<name>A0AAW2HH34_9NEOP</name>
<dbReference type="FunFam" id="2.120.10.30:FF:000008">
    <property type="entry name" value="Low-density lipoprotein receptor-related protein 4"/>
    <property type="match status" value="3"/>
</dbReference>
<keyword evidence="5" id="KW-0677">Repeat</keyword>
<feature type="domain" description="EGF-like calcium-binding" evidence="11">
    <location>
        <begin position="730"/>
        <end position="770"/>
    </location>
</feature>
<feature type="region of interest" description="Disordered" evidence="9">
    <location>
        <begin position="1225"/>
        <end position="1245"/>
    </location>
</feature>
<organism evidence="13">
    <name type="scientific">Menopon gallinae</name>
    <name type="common">poultry shaft louse</name>
    <dbReference type="NCBI Taxonomy" id="328185"/>
    <lineage>
        <taxon>Eukaryota</taxon>
        <taxon>Metazoa</taxon>
        <taxon>Ecdysozoa</taxon>
        <taxon>Arthropoda</taxon>
        <taxon>Hexapoda</taxon>
        <taxon>Insecta</taxon>
        <taxon>Pterygota</taxon>
        <taxon>Neoptera</taxon>
        <taxon>Paraneoptera</taxon>
        <taxon>Psocodea</taxon>
        <taxon>Troctomorpha</taxon>
        <taxon>Phthiraptera</taxon>
        <taxon>Amblycera</taxon>
        <taxon>Menoponidae</taxon>
        <taxon>Menopon</taxon>
    </lineage>
</organism>
<keyword evidence="7" id="KW-0325">Glycoprotein</keyword>
<keyword evidence="6" id="KW-1015">Disulfide bond</keyword>
<evidence type="ECO:0000313" key="13">
    <source>
        <dbReference type="EMBL" id="KAL0269017.1"/>
    </source>
</evidence>
<dbReference type="InterPro" id="IPR011042">
    <property type="entry name" value="6-blade_b-propeller_TolB-like"/>
</dbReference>
<keyword evidence="10" id="KW-0812">Transmembrane</keyword>
<dbReference type="PANTHER" id="PTHR46513">
    <property type="entry name" value="VITELLOGENIN RECEPTOR-LIKE PROTEIN-RELATED-RELATED"/>
    <property type="match status" value="1"/>
</dbReference>
<feature type="repeat" description="LDL-receptor class B" evidence="8">
    <location>
        <begin position="905"/>
        <end position="948"/>
    </location>
</feature>
<evidence type="ECO:0000256" key="1">
    <source>
        <dbReference type="ARBA" id="ARBA00004251"/>
    </source>
</evidence>
<protein>
    <recommendedName>
        <fullName evidence="14">Low-density lipoprotein receptor-related protein 4</fullName>
    </recommendedName>
</protein>
<dbReference type="SMART" id="SM00179">
    <property type="entry name" value="EGF_CA"/>
    <property type="match status" value="2"/>
</dbReference>
<feature type="repeat" description="LDL-receptor class B" evidence="8">
    <location>
        <begin position="249"/>
        <end position="291"/>
    </location>
</feature>
<comment type="caution">
    <text evidence="13">The sequence shown here is derived from an EMBL/GenBank/DDBJ whole genome shotgun (WGS) entry which is preliminary data.</text>
</comment>
<feature type="repeat" description="LDL-receptor class B" evidence="8">
    <location>
        <begin position="601"/>
        <end position="644"/>
    </location>
</feature>
<feature type="region of interest" description="Disordered" evidence="9">
    <location>
        <begin position="1080"/>
        <end position="1117"/>
    </location>
</feature>
<feature type="domain" description="EGF-like" evidence="12">
    <location>
        <begin position="118"/>
        <end position="155"/>
    </location>
</feature>
<keyword evidence="4" id="KW-0732">Signal</keyword>
<feature type="repeat" description="LDL-receptor class B" evidence="8">
    <location>
        <begin position="206"/>
        <end position="248"/>
    </location>
</feature>
<comment type="subcellular location">
    <subcellularLocation>
        <location evidence="1">Cell membrane</location>
        <topology evidence="1">Single-pass type I membrane protein</topology>
    </subcellularLocation>
</comment>
<feature type="repeat" description="LDL-receptor class B" evidence="8">
    <location>
        <begin position="558"/>
        <end position="600"/>
    </location>
</feature>
<evidence type="ECO:0000259" key="11">
    <source>
        <dbReference type="SMART" id="SM00179"/>
    </source>
</evidence>
<dbReference type="InterPro" id="IPR000742">
    <property type="entry name" value="EGF"/>
</dbReference>
<feature type="domain" description="EGF-like" evidence="12">
    <location>
        <begin position="428"/>
        <end position="467"/>
    </location>
</feature>
<dbReference type="AlphaFoldDB" id="A0AAW2HH34"/>
<dbReference type="PROSITE" id="PS51120">
    <property type="entry name" value="LDLRB"/>
    <property type="match status" value="12"/>
</dbReference>
<dbReference type="InterPro" id="IPR050778">
    <property type="entry name" value="Cueball_EGF_LRP_Nidogen"/>
</dbReference>
<dbReference type="SUPFAM" id="SSF57196">
    <property type="entry name" value="EGF/Laminin"/>
    <property type="match status" value="3"/>
</dbReference>
<dbReference type="GO" id="GO:0005886">
    <property type="term" value="C:plasma membrane"/>
    <property type="evidence" value="ECO:0007669"/>
    <property type="project" value="UniProtKB-SubCell"/>
</dbReference>
<feature type="repeat" description="LDL-receptor class B" evidence="8">
    <location>
        <begin position="27"/>
        <end position="69"/>
    </location>
</feature>
<evidence type="ECO:0000256" key="7">
    <source>
        <dbReference type="ARBA" id="ARBA00023180"/>
    </source>
</evidence>
<feature type="repeat" description="LDL-receptor class B" evidence="8">
    <location>
        <begin position="862"/>
        <end position="904"/>
    </location>
</feature>
<accession>A0AAW2HH34</accession>
<reference evidence="13" key="1">
    <citation type="journal article" date="2024" name="Gigascience">
        <title>Chromosome-level genome of the poultry shaft louse Menopon gallinae provides insight into the host-switching and adaptive evolution of parasitic lice.</title>
        <authorList>
            <person name="Xu Y."/>
            <person name="Ma L."/>
            <person name="Liu S."/>
            <person name="Liang Y."/>
            <person name="Liu Q."/>
            <person name="He Z."/>
            <person name="Tian L."/>
            <person name="Duan Y."/>
            <person name="Cai W."/>
            <person name="Li H."/>
            <person name="Song F."/>
        </authorList>
    </citation>
    <scope>NUCLEOTIDE SEQUENCE</scope>
    <source>
        <strain evidence="13">Cailab_2023a</strain>
    </source>
</reference>
<evidence type="ECO:0008006" key="14">
    <source>
        <dbReference type="Google" id="ProtNLM"/>
    </source>
</evidence>
<dbReference type="GO" id="GO:0005509">
    <property type="term" value="F:calcium ion binding"/>
    <property type="evidence" value="ECO:0007669"/>
    <property type="project" value="InterPro"/>
</dbReference>